<organism evidence="1 2">
    <name type="scientific">Favolaschia claudopus</name>
    <dbReference type="NCBI Taxonomy" id="2862362"/>
    <lineage>
        <taxon>Eukaryota</taxon>
        <taxon>Fungi</taxon>
        <taxon>Dikarya</taxon>
        <taxon>Basidiomycota</taxon>
        <taxon>Agaricomycotina</taxon>
        <taxon>Agaricomycetes</taxon>
        <taxon>Agaricomycetidae</taxon>
        <taxon>Agaricales</taxon>
        <taxon>Marasmiineae</taxon>
        <taxon>Mycenaceae</taxon>
        <taxon>Favolaschia</taxon>
    </lineage>
</organism>
<evidence type="ECO:0000313" key="2">
    <source>
        <dbReference type="Proteomes" id="UP001362999"/>
    </source>
</evidence>
<dbReference type="EMBL" id="JAWWNJ010000097">
    <property type="protein sequence ID" value="KAK6996477.1"/>
    <property type="molecule type" value="Genomic_DNA"/>
</dbReference>
<sequence>MDVLYADGEDRRPLWPKLRSLTFCPVDLADLCPAISRRSDAGCPLTMLDIAPLRRTDLKSLPWLQEHVPIVTCGPRKCPHEVKPHGFDHESKAFKDSFNWCIGVLSRPMTVPKATLNRLKIPQGSFAQIPESESANFIGFKRTFSTVNVAACISIEDATLSDTVQAPEFESQKGKFNTVSLIKCGYLLPGIGSTQTSEQDVHYD</sequence>
<dbReference type="AlphaFoldDB" id="A0AAV9ZZT4"/>
<reference evidence="1 2" key="1">
    <citation type="journal article" date="2024" name="J Genomics">
        <title>Draft genome sequencing and assembly of Favolaschia claudopus CIRM-BRFM 2984 isolated from oak limbs.</title>
        <authorList>
            <person name="Navarro D."/>
            <person name="Drula E."/>
            <person name="Chaduli D."/>
            <person name="Cazenave R."/>
            <person name="Ahrendt S."/>
            <person name="Wang J."/>
            <person name="Lipzen A."/>
            <person name="Daum C."/>
            <person name="Barry K."/>
            <person name="Grigoriev I.V."/>
            <person name="Favel A."/>
            <person name="Rosso M.N."/>
            <person name="Martin F."/>
        </authorList>
    </citation>
    <scope>NUCLEOTIDE SEQUENCE [LARGE SCALE GENOMIC DNA]</scope>
    <source>
        <strain evidence="1 2">CIRM-BRFM 2984</strain>
    </source>
</reference>
<proteinExistence type="predicted"/>
<protein>
    <submittedName>
        <fullName evidence="1">Uncharacterized protein</fullName>
    </submittedName>
</protein>
<keyword evidence="2" id="KW-1185">Reference proteome</keyword>
<evidence type="ECO:0000313" key="1">
    <source>
        <dbReference type="EMBL" id="KAK6996477.1"/>
    </source>
</evidence>
<dbReference type="Proteomes" id="UP001362999">
    <property type="component" value="Unassembled WGS sequence"/>
</dbReference>
<accession>A0AAV9ZZT4</accession>
<gene>
    <name evidence="1" type="ORF">R3P38DRAFT_3287651</name>
</gene>
<comment type="caution">
    <text evidence="1">The sequence shown here is derived from an EMBL/GenBank/DDBJ whole genome shotgun (WGS) entry which is preliminary data.</text>
</comment>
<name>A0AAV9ZZT4_9AGAR</name>